<dbReference type="InParanoid" id="A0A6P3Z6J2"/>
<dbReference type="Pfam" id="PF08263">
    <property type="entry name" value="LRRNT_2"/>
    <property type="match status" value="1"/>
</dbReference>
<evidence type="ECO:0000313" key="5">
    <source>
        <dbReference type="Proteomes" id="UP001652623"/>
    </source>
</evidence>
<organism evidence="5 6">
    <name type="scientific">Ziziphus jujuba</name>
    <name type="common">Chinese jujube</name>
    <name type="synonym">Ziziphus sativa</name>
    <dbReference type="NCBI Taxonomy" id="326968"/>
    <lineage>
        <taxon>Eukaryota</taxon>
        <taxon>Viridiplantae</taxon>
        <taxon>Streptophyta</taxon>
        <taxon>Embryophyta</taxon>
        <taxon>Tracheophyta</taxon>
        <taxon>Spermatophyta</taxon>
        <taxon>Magnoliopsida</taxon>
        <taxon>eudicotyledons</taxon>
        <taxon>Gunneridae</taxon>
        <taxon>Pentapetalae</taxon>
        <taxon>rosids</taxon>
        <taxon>fabids</taxon>
        <taxon>Rosales</taxon>
        <taxon>Rhamnaceae</taxon>
        <taxon>Paliureae</taxon>
        <taxon>Ziziphus</taxon>
    </lineage>
</organism>
<evidence type="ECO:0000256" key="2">
    <source>
        <dbReference type="ARBA" id="ARBA00022729"/>
    </source>
</evidence>
<keyword evidence="3" id="KW-0677">Repeat</keyword>
<dbReference type="SUPFAM" id="SSF52058">
    <property type="entry name" value="L domain-like"/>
    <property type="match status" value="1"/>
</dbReference>
<dbReference type="InterPro" id="IPR032675">
    <property type="entry name" value="LRR_dom_sf"/>
</dbReference>
<keyword evidence="5" id="KW-1185">Reference proteome</keyword>
<feature type="domain" description="Leucine-rich repeat-containing N-terminal plant-type" evidence="4">
    <location>
        <begin position="45"/>
        <end position="86"/>
    </location>
</feature>
<evidence type="ECO:0000313" key="6">
    <source>
        <dbReference type="RefSeq" id="XP_015873307.2"/>
    </source>
</evidence>
<dbReference type="GO" id="GO:0016020">
    <property type="term" value="C:membrane"/>
    <property type="evidence" value="ECO:0007669"/>
    <property type="project" value="UniProtKB-SubCell"/>
</dbReference>
<dbReference type="AlphaFoldDB" id="A0A6P3Z6J2"/>
<protein>
    <submittedName>
        <fullName evidence="6">Probable leucine-rich repeat receptor-like protein kinase At1g35710</fullName>
    </submittedName>
</protein>
<evidence type="ECO:0000256" key="3">
    <source>
        <dbReference type="ARBA" id="ARBA00022737"/>
    </source>
</evidence>
<name>A0A6P3Z6J2_ZIZJJ</name>
<dbReference type="KEGG" id="zju:107410394"/>
<proteinExistence type="predicted"/>
<dbReference type="InterPro" id="IPR001611">
    <property type="entry name" value="Leu-rich_rpt"/>
</dbReference>
<dbReference type="Proteomes" id="UP001652623">
    <property type="component" value="Chromosome 10"/>
</dbReference>
<accession>A0A6P3Z6J2</accession>
<dbReference type="InterPro" id="IPR013210">
    <property type="entry name" value="LRR_N_plant-typ"/>
</dbReference>
<evidence type="ECO:0000256" key="1">
    <source>
        <dbReference type="ARBA" id="ARBA00022614"/>
    </source>
</evidence>
<dbReference type="RefSeq" id="XP_015873307.2">
    <property type="nucleotide sequence ID" value="XM_016017821.2"/>
</dbReference>
<dbReference type="GeneID" id="107410394"/>
<dbReference type="Pfam" id="PF00560">
    <property type="entry name" value="LRR_1"/>
    <property type="match status" value="2"/>
</dbReference>
<dbReference type="Gene3D" id="3.80.10.10">
    <property type="entry name" value="Ribonuclease Inhibitor"/>
    <property type="match status" value="1"/>
</dbReference>
<keyword evidence="1" id="KW-0433">Leucine-rich repeat</keyword>
<evidence type="ECO:0000259" key="4">
    <source>
        <dbReference type="Pfam" id="PF08263"/>
    </source>
</evidence>
<keyword evidence="2" id="KW-0732">Signal</keyword>
<sequence length="231" mass="25296">MVSLSNEKVLLLLTFYTMYLIFHLSGSSSFKTALYVFTAANNDQNEEAEALIKWKISLHNKSQHVLSSWLLGGSSGHCSWLGVACDDESISLTHLNLSSSGLSDMLHNLTFSSFTNLINIDFEKTNLHGEIPLGLYSLSKLNHLDLADNYLSGFLSPAVGNLSHLSYIHLSRNYLSGAIPKEIGLLRDLQEFRIGANGFSGSIPKEVGNLISLRVLNIDTKNLTGPIPASI</sequence>
<gene>
    <name evidence="6" type="primary">LOC107410394</name>
</gene>
<reference evidence="6" key="1">
    <citation type="submission" date="2025-08" db="UniProtKB">
        <authorList>
            <consortium name="RefSeq"/>
        </authorList>
    </citation>
    <scope>IDENTIFICATION</scope>
    <source>
        <tissue evidence="6">Seedling</tissue>
    </source>
</reference>
<dbReference type="PANTHER" id="PTHR47988">
    <property type="entry name" value="SOMATIC EMBRYOGENESIS RECEPTOR KINASE 1"/>
    <property type="match status" value="1"/>
</dbReference>